<evidence type="ECO:0000259" key="2">
    <source>
        <dbReference type="Pfam" id="PF18962"/>
    </source>
</evidence>
<feature type="signal peptide" evidence="1">
    <location>
        <begin position="1"/>
        <end position="20"/>
    </location>
</feature>
<accession>A0A285ZZT1</accession>
<dbReference type="EMBL" id="OCMT01000002">
    <property type="protein sequence ID" value="SOD15157.1"/>
    <property type="molecule type" value="Genomic_DNA"/>
</dbReference>
<feature type="domain" description="Secretion system C-terminal sorting" evidence="2">
    <location>
        <begin position="259"/>
        <end position="329"/>
    </location>
</feature>
<protein>
    <submittedName>
        <fullName evidence="3">Por secretion system C-terminal sorting domain-containing protein</fullName>
    </submittedName>
</protein>
<reference evidence="4" key="1">
    <citation type="submission" date="2017-09" db="EMBL/GenBank/DDBJ databases">
        <authorList>
            <person name="Varghese N."/>
            <person name="Submissions S."/>
        </authorList>
    </citation>
    <scope>NUCLEOTIDE SEQUENCE [LARGE SCALE GENOMIC DNA]</scope>
    <source>
        <strain evidence="4">CGMCC 1.12803</strain>
    </source>
</reference>
<feature type="chain" id="PRO_5012425250" evidence="1">
    <location>
        <begin position="21"/>
        <end position="331"/>
    </location>
</feature>
<evidence type="ECO:0000313" key="3">
    <source>
        <dbReference type="EMBL" id="SOD15157.1"/>
    </source>
</evidence>
<name>A0A285ZZT1_9SPHI</name>
<sequence length="331" mass="36961">MKKQLLFSMMISLACSHLYAQQLEISSNATLELSNGVSFYANGLTLKPSATVNLTGLSIQPKATLTNQTLGTTHISRTYSLGTNAPNFSGEILINYLDQELNGLDESQLKLAVYNNTQWQYLATSTTNTADNIATAAQLDNIILGELALGLADVLPLRWGELTVKRQGLNVKIVWKTQYEQDVAHFVVERSRDGQNWEVAIQQIVARNLAGPNLYDQIDRPNDMQRRYYRVKQIDMDGKESHSAIAVLPGTSALESLSIYPNPAKRIFSINRLDERDVKNVMLYDLSGRLLKQWENRVSNYDISAMSEGLHLVKIIAADGTTVTQKLLIKK</sequence>
<keyword evidence="1" id="KW-0732">Signal</keyword>
<dbReference type="Proteomes" id="UP000219281">
    <property type="component" value="Unassembled WGS sequence"/>
</dbReference>
<dbReference type="Gene3D" id="2.60.40.10">
    <property type="entry name" value="Immunoglobulins"/>
    <property type="match status" value="1"/>
</dbReference>
<dbReference type="OrthoDB" id="768268at2"/>
<dbReference type="RefSeq" id="WP_097131686.1">
    <property type="nucleotide sequence ID" value="NZ_OCMT01000002.1"/>
</dbReference>
<dbReference type="AlphaFoldDB" id="A0A285ZZT1"/>
<evidence type="ECO:0000313" key="4">
    <source>
        <dbReference type="Proteomes" id="UP000219281"/>
    </source>
</evidence>
<keyword evidence="4" id="KW-1185">Reference proteome</keyword>
<organism evidence="3 4">
    <name type="scientific">Pedobacter xixiisoli</name>
    <dbReference type="NCBI Taxonomy" id="1476464"/>
    <lineage>
        <taxon>Bacteria</taxon>
        <taxon>Pseudomonadati</taxon>
        <taxon>Bacteroidota</taxon>
        <taxon>Sphingobacteriia</taxon>
        <taxon>Sphingobacteriales</taxon>
        <taxon>Sphingobacteriaceae</taxon>
        <taxon>Pedobacter</taxon>
    </lineage>
</organism>
<gene>
    <name evidence="3" type="ORF">SAMN06297358_2133</name>
</gene>
<dbReference type="InterPro" id="IPR013783">
    <property type="entry name" value="Ig-like_fold"/>
</dbReference>
<dbReference type="PROSITE" id="PS51257">
    <property type="entry name" value="PROKAR_LIPOPROTEIN"/>
    <property type="match status" value="1"/>
</dbReference>
<dbReference type="NCBIfam" id="TIGR04183">
    <property type="entry name" value="Por_Secre_tail"/>
    <property type="match status" value="1"/>
</dbReference>
<dbReference type="Pfam" id="PF18962">
    <property type="entry name" value="Por_Secre_tail"/>
    <property type="match status" value="1"/>
</dbReference>
<dbReference type="InterPro" id="IPR026444">
    <property type="entry name" value="Secre_tail"/>
</dbReference>
<proteinExistence type="predicted"/>
<evidence type="ECO:0000256" key="1">
    <source>
        <dbReference type="SAM" id="SignalP"/>
    </source>
</evidence>